<protein>
    <submittedName>
        <fullName evidence="2">Uncharacterized protein</fullName>
    </submittedName>
</protein>
<dbReference type="AlphaFoldDB" id="A0A4R6A7N4"/>
<reference evidence="2 3" key="1">
    <citation type="submission" date="2019-03" db="EMBL/GenBank/DDBJ databases">
        <title>Primorskyibacter sp. SS33 isolated from sediments.</title>
        <authorList>
            <person name="Xunke S."/>
        </authorList>
    </citation>
    <scope>NUCLEOTIDE SEQUENCE [LARGE SCALE GENOMIC DNA]</scope>
    <source>
        <strain evidence="2 3">SS33</strain>
    </source>
</reference>
<proteinExistence type="predicted"/>
<organism evidence="2 3">
    <name type="scientific">Palleronia sediminis</name>
    <dbReference type="NCBI Taxonomy" id="2547833"/>
    <lineage>
        <taxon>Bacteria</taxon>
        <taxon>Pseudomonadati</taxon>
        <taxon>Pseudomonadota</taxon>
        <taxon>Alphaproteobacteria</taxon>
        <taxon>Rhodobacterales</taxon>
        <taxon>Roseobacteraceae</taxon>
        <taxon>Palleronia</taxon>
    </lineage>
</organism>
<feature type="transmembrane region" description="Helical" evidence="1">
    <location>
        <begin position="6"/>
        <end position="26"/>
    </location>
</feature>
<comment type="caution">
    <text evidence="2">The sequence shown here is derived from an EMBL/GenBank/DDBJ whole genome shotgun (WGS) entry which is preliminary data.</text>
</comment>
<keyword evidence="1" id="KW-0812">Transmembrane</keyword>
<gene>
    <name evidence="2" type="ORF">E2L08_08780</name>
</gene>
<keyword evidence="1" id="KW-0472">Membrane</keyword>
<dbReference type="Proteomes" id="UP000295701">
    <property type="component" value="Unassembled WGS sequence"/>
</dbReference>
<accession>A0A4R6A7N4</accession>
<sequence length="71" mass="7409">MTTLIWIGTALSAAGLAGLVFCIVSAMRLRRAGLDDAALRARLRGLVAWNLGALMLSMLGLMVVIVGILIG</sequence>
<dbReference type="RefSeq" id="WP_133396700.1">
    <property type="nucleotide sequence ID" value="NZ_SNAA01000008.1"/>
</dbReference>
<dbReference type="EMBL" id="SNAA01000008">
    <property type="protein sequence ID" value="TDL79690.1"/>
    <property type="molecule type" value="Genomic_DNA"/>
</dbReference>
<keyword evidence="3" id="KW-1185">Reference proteome</keyword>
<name>A0A4R6A7N4_9RHOB</name>
<evidence type="ECO:0000313" key="2">
    <source>
        <dbReference type="EMBL" id="TDL79690.1"/>
    </source>
</evidence>
<feature type="transmembrane region" description="Helical" evidence="1">
    <location>
        <begin position="47"/>
        <end position="70"/>
    </location>
</feature>
<evidence type="ECO:0000313" key="3">
    <source>
        <dbReference type="Proteomes" id="UP000295701"/>
    </source>
</evidence>
<keyword evidence="1" id="KW-1133">Transmembrane helix</keyword>
<evidence type="ECO:0000256" key="1">
    <source>
        <dbReference type="SAM" id="Phobius"/>
    </source>
</evidence>